<dbReference type="PANTHER" id="PTHR42938:SF24">
    <property type="entry name" value="GENOME ASSEMBLY, CHROMOSOME: A07"/>
    <property type="match status" value="1"/>
</dbReference>
<name>A0A9W3CWD1_RAPSA</name>
<accession>A0A9W3CWD1</accession>
<keyword evidence="2" id="KW-1133">Transmembrane helix</keyword>
<dbReference type="GO" id="GO:0004617">
    <property type="term" value="F:phosphoglycerate dehydrogenase activity"/>
    <property type="evidence" value="ECO:0007669"/>
    <property type="project" value="TreeGrafter"/>
</dbReference>
<dbReference type="GeneID" id="108831157"/>
<evidence type="ECO:0000256" key="1">
    <source>
        <dbReference type="SAM" id="MobiDB-lite"/>
    </source>
</evidence>
<keyword evidence="2" id="KW-0812">Transmembrane</keyword>
<keyword evidence="3" id="KW-1185">Reference proteome</keyword>
<proteinExistence type="predicted"/>
<feature type="region of interest" description="Disordered" evidence="1">
    <location>
        <begin position="320"/>
        <end position="344"/>
    </location>
</feature>
<organism evidence="3 4">
    <name type="scientific">Raphanus sativus</name>
    <name type="common">Radish</name>
    <name type="synonym">Raphanus raphanistrum var. sativus</name>
    <dbReference type="NCBI Taxonomy" id="3726"/>
    <lineage>
        <taxon>Eukaryota</taxon>
        <taxon>Viridiplantae</taxon>
        <taxon>Streptophyta</taxon>
        <taxon>Embryophyta</taxon>
        <taxon>Tracheophyta</taxon>
        <taxon>Spermatophyta</taxon>
        <taxon>Magnoliopsida</taxon>
        <taxon>eudicotyledons</taxon>
        <taxon>Gunneridae</taxon>
        <taxon>Pentapetalae</taxon>
        <taxon>rosids</taxon>
        <taxon>malvids</taxon>
        <taxon>Brassicales</taxon>
        <taxon>Brassicaceae</taxon>
        <taxon>Brassiceae</taxon>
        <taxon>Raphanus</taxon>
    </lineage>
</organism>
<dbReference type="OrthoDB" id="2016101at2759"/>
<gene>
    <name evidence="4" type="primary">LOC108831157</name>
</gene>
<evidence type="ECO:0000256" key="2">
    <source>
        <dbReference type="SAM" id="Phobius"/>
    </source>
</evidence>
<dbReference type="AlphaFoldDB" id="A0A9W3CWD1"/>
<keyword evidence="2" id="KW-0472">Membrane</keyword>
<sequence length="413" mass="46344">MALRQTLTKKGSLDTGCETESCSSIAVRLLQLSKSIKMLGAQMDLKILVMGMKINRRVQPSQLLCYCLKSFAFRQHKDTVSKDSSDGISRTRKKKYSSQEQVKLDIKELRAITEKICLGSFLNIVETCETRNNGEAYQMVRYNHHNSRIPSSSSTLLSSPLLDLRVFYVRIFNFKVDDESTPEVLTITHIPLHPDSLLEINGVRTSFVSSQLRRDRVDKISEAATYISTDNIRLSGSVKFEVHDRDELVLSGTLEMSSSKRCNMNCEAGCGFLKEKHVVCSELPSVEVHVTGCVSETPIILTKTLHLGFRKKHQSRASALDSIPEYEAGEPQKEGSSSEVTEYGRYKEDYDDDSMYMRREYGDGEDGEMSWFNAGVRVGVGIGLGVCVGLGIGVGLLVRTYQSTSRNFRRRLI</sequence>
<reference evidence="4" key="2">
    <citation type="submission" date="2025-08" db="UniProtKB">
        <authorList>
            <consortium name="RefSeq"/>
        </authorList>
    </citation>
    <scope>IDENTIFICATION</scope>
    <source>
        <tissue evidence="4">Leaf</tissue>
    </source>
</reference>
<reference evidence="3" key="1">
    <citation type="journal article" date="2019" name="Database">
        <title>The radish genome database (RadishGD): an integrated information resource for radish genomics.</title>
        <authorList>
            <person name="Yu H.J."/>
            <person name="Baek S."/>
            <person name="Lee Y.J."/>
            <person name="Cho A."/>
            <person name="Mun J.H."/>
        </authorList>
    </citation>
    <scope>NUCLEOTIDE SEQUENCE [LARGE SCALE GENOMIC DNA]</scope>
    <source>
        <strain evidence="3">cv. WK10039</strain>
    </source>
</reference>
<evidence type="ECO:0000313" key="3">
    <source>
        <dbReference type="Proteomes" id="UP000504610"/>
    </source>
</evidence>
<feature type="transmembrane region" description="Helical" evidence="2">
    <location>
        <begin position="378"/>
        <end position="401"/>
    </location>
</feature>
<protein>
    <submittedName>
        <fullName evidence="4">Uncharacterized protein At1g01500-like</fullName>
    </submittedName>
</protein>
<dbReference type="KEGG" id="rsz:108831157"/>
<dbReference type="Proteomes" id="UP000504610">
    <property type="component" value="Chromosome 2"/>
</dbReference>
<evidence type="ECO:0000313" key="4">
    <source>
        <dbReference type="RefSeq" id="XP_056855912.1"/>
    </source>
</evidence>
<dbReference type="RefSeq" id="XP_056855912.1">
    <property type="nucleotide sequence ID" value="XM_056999932.1"/>
</dbReference>
<dbReference type="PANTHER" id="PTHR42938">
    <property type="entry name" value="FORMATE DEHYDROGENASE 1"/>
    <property type="match status" value="1"/>
</dbReference>